<evidence type="ECO:0000256" key="3">
    <source>
        <dbReference type="ARBA" id="ARBA00038412"/>
    </source>
</evidence>
<dbReference type="STRING" id="1188319.OYT1_01917"/>
<dbReference type="PANTHER" id="PTHR41286">
    <property type="entry name" value="HNH NUCLEASE YAJD-RELATED"/>
    <property type="match status" value="1"/>
</dbReference>
<evidence type="ECO:0000259" key="5">
    <source>
        <dbReference type="SMART" id="SM00507"/>
    </source>
</evidence>
<dbReference type="GO" id="GO:0005829">
    <property type="term" value="C:cytosol"/>
    <property type="evidence" value="ECO:0007669"/>
    <property type="project" value="TreeGrafter"/>
</dbReference>
<dbReference type="OrthoDB" id="5292295at2"/>
<evidence type="ECO:0000256" key="4">
    <source>
        <dbReference type="ARBA" id="ARBA00040194"/>
    </source>
</evidence>
<sequence length="124" mass="14296">MPRKAPTPCRHPGCPVVLEVSGYCDKHRAAMHRDYDRTRRHEPERAFYKSLAWQRTRAAFLRAHPLCCACEAKGLIVAARVVDHIQPIKSGGDRLDWRNLQALCIACHNRKTTSEWQSRRHTTP</sequence>
<evidence type="ECO:0000256" key="2">
    <source>
        <dbReference type="ARBA" id="ARBA00022801"/>
    </source>
</evidence>
<dbReference type="EMBL" id="AP018738">
    <property type="protein sequence ID" value="BBE50814.1"/>
    <property type="molecule type" value="Genomic_DNA"/>
</dbReference>
<evidence type="ECO:0000256" key="1">
    <source>
        <dbReference type="ARBA" id="ARBA00022722"/>
    </source>
</evidence>
<accession>A0A2Z6GBH8</accession>
<dbReference type="GO" id="GO:0003676">
    <property type="term" value="F:nucleic acid binding"/>
    <property type="evidence" value="ECO:0007669"/>
    <property type="project" value="InterPro"/>
</dbReference>
<comment type="similarity">
    <text evidence="3">Belongs to the HNH nuclease family.</text>
</comment>
<dbReference type="KEGG" id="fam:OYT1_ch1257"/>
<protein>
    <recommendedName>
        <fullName evidence="4">Putative HNH nuclease YajD</fullName>
    </recommendedName>
</protein>
<feature type="domain" description="HNH nuclease" evidence="5">
    <location>
        <begin position="55"/>
        <end position="109"/>
    </location>
</feature>
<dbReference type="SMART" id="SM00507">
    <property type="entry name" value="HNHc"/>
    <property type="match status" value="1"/>
</dbReference>
<dbReference type="InterPro" id="IPR002711">
    <property type="entry name" value="HNH"/>
</dbReference>
<evidence type="ECO:0000313" key="7">
    <source>
        <dbReference type="Proteomes" id="UP000033070"/>
    </source>
</evidence>
<name>A0A2Z6GBH8_9PROT</name>
<proteinExistence type="inferred from homology"/>
<keyword evidence="6" id="KW-0255">Endonuclease</keyword>
<dbReference type="RefSeq" id="WP_084612023.1">
    <property type="nucleotide sequence ID" value="NZ_AP018738.1"/>
</dbReference>
<evidence type="ECO:0000313" key="6">
    <source>
        <dbReference type="EMBL" id="BBE50814.1"/>
    </source>
</evidence>
<dbReference type="GO" id="GO:0004519">
    <property type="term" value="F:endonuclease activity"/>
    <property type="evidence" value="ECO:0007669"/>
    <property type="project" value="UniProtKB-KW"/>
</dbReference>
<dbReference type="GO" id="GO:0008270">
    <property type="term" value="F:zinc ion binding"/>
    <property type="evidence" value="ECO:0007669"/>
    <property type="project" value="InterPro"/>
</dbReference>
<dbReference type="Pfam" id="PF01844">
    <property type="entry name" value="HNH"/>
    <property type="match status" value="1"/>
</dbReference>
<keyword evidence="7" id="KW-1185">Reference proteome</keyword>
<organism evidence="6 7">
    <name type="scientific">Ferriphaselus amnicola</name>
    <dbReference type="NCBI Taxonomy" id="1188319"/>
    <lineage>
        <taxon>Bacteria</taxon>
        <taxon>Pseudomonadati</taxon>
        <taxon>Pseudomonadota</taxon>
        <taxon>Betaproteobacteria</taxon>
        <taxon>Nitrosomonadales</taxon>
        <taxon>Gallionellaceae</taxon>
        <taxon>Ferriphaselus</taxon>
    </lineage>
</organism>
<gene>
    <name evidence="6" type="ORF">OYT1_ch1257</name>
</gene>
<keyword evidence="1" id="KW-0540">Nuclease</keyword>
<dbReference type="InterPro" id="IPR003615">
    <property type="entry name" value="HNH_nuc"/>
</dbReference>
<dbReference type="GO" id="GO:0016787">
    <property type="term" value="F:hydrolase activity"/>
    <property type="evidence" value="ECO:0007669"/>
    <property type="project" value="UniProtKB-KW"/>
</dbReference>
<dbReference type="AlphaFoldDB" id="A0A2Z6GBH8"/>
<dbReference type="Gene3D" id="1.10.30.50">
    <property type="match status" value="1"/>
</dbReference>
<reference evidence="6 7" key="1">
    <citation type="submission" date="2018-06" db="EMBL/GenBank/DDBJ databases">
        <title>OYT1 Genome Sequencing.</title>
        <authorList>
            <person name="Kato S."/>
            <person name="Itoh T."/>
            <person name="Ohkuma M."/>
        </authorList>
    </citation>
    <scope>NUCLEOTIDE SEQUENCE [LARGE SCALE GENOMIC DNA]</scope>
    <source>
        <strain evidence="6 7">OYT1</strain>
    </source>
</reference>
<dbReference type="PANTHER" id="PTHR41286:SF1">
    <property type="entry name" value="HNH NUCLEASE YAJD-RELATED"/>
    <property type="match status" value="1"/>
</dbReference>
<keyword evidence="2" id="KW-0378">Hydrolase</keyword>
<dbReference type="CDD" id="cd00085">
    <property type="entry name" value="HNHc"/>
    <property type="match status" value="1"/>
</dbReference>
<dbReference type="Proteomes" id="UP000033070">
    <property type="component" value="Chromosome"/>
</dbReference>